<dbReference type="EMBL" id="LKHP01000011">
    <property type="protein sequence ID" value="KRQ86325.1"/>
    <property type="molecule type" value="Genomic_DNA"/>
</dbReference>
<evidence type="ECO:0000256" key="3">
    <source>
        <dbReference type="ARBA" id="ARBA00022989"/>
    </source>
</evidence>
<dbReference type="InterPro" id="IPR010432">
    <property type="entry name" value="RDD"/>
</dbReference>
<evidence type="ECO:0000313" key="7">
    <source>
        <dbReference type="EMBL" id="KRQ86325.1"/>
    </source>
</evidence>
<feature type="transmembrane region" description="Helical" evidence="5">
    <location>
        <begin position="159"/>
        <end position="180"/>
    </location>
</feature>
<dbReference type="AlphaFoldDB" id="A0A0R3K097"/>
<dbReference type="RefSeq" id="WP_057979162.1">
    <property type="nucleotide sequence ID" value="NZ_LKHP01000011.1"/>
</dbReference>
<keyword evidence="8" id="KW-1185">Reference proteome</keyword>
<protein>
    <submittedName>
        <fullName evidence="7">RDD family protein</fullName>
    </submittedName>
</protein>
<feature type="transmembrane region" description="Helical" evidence="5">
    <location>
        <begin position="31"/>
        <end position="60"/>
    </location>
</feature>
<dbReference type="STRING" id="908809.ABG79_01837"/>
<sequence length="497" mass="57990">MAKLIIYFQKTLDERKLESNFKYLRSNSGKIILVMIMIILSRAASFFIDYIIYAIVYYFLLKLGVLGFVIANAMFFLYKVLSCTFLGSTFGMRLLNLKLKNNSFLNCLKREIYRIASAFYYIGYLYAFFDKDRRCLHDIASNTYVTYNEEIEVKKDKRLFYAINILFIISLIKFSSNFVFNEIGLIGLKKVAVSDEYFQSFDGDNLLSLTQDELYLKTLGRKYTAVVDMNGKRQLVRLSNKLRYSEFFKLNIVDKKIVGEFLFRIDLPLQYISSVNFRGKLEIVGVSPNGDIVLIDENGKIVSKDKLNNFDIFMLKCGKLDEDDFDEAVLLDRNGNVQVYKYQNGLKLIYSGKMGEDIIPQCFYVDNGIYVVTKADERNMFYYYKFLEGRFAFQYKKDFKKNGINNIFKFGDGFIVSSIYRNNMSLKIGKIQKMEVYDKNLKLKQNFGNRRARLYAYYVRNVEDVIDIDGDGRDEIILKAVGSDDVYGQGYIVEVYK</sequence>
<evidence type="ECO:0000259" key="6">
    <source>
        <dbReference type="Pfam" id="PF06271"/>
    </source>
</evidence>
<proteinExistence type="predicted"/>
<keyword evidence="3 5" id="KW-1133">Transmembrane helix</keyword>
<dbReference type="PATRIC" id="fig|908809.3.peg.1836"/>
<feature type="domain" description="RDD" evidence="6">
    <location>
        <begin position="36"/>
        <end position="142"/>
    </location>
</feature>
<evidence type="ECO:0000256" key="2">
    <source>
        <dbReference type="ARBA" id="ARBA00022692"/>
    </source>
</evidence>
<keyword evidence="4 5" id="KW-0472">Membrane</keyword>
<organism evidence="7 8">
    <name type="scientific">Caloramator mitchellensis</name>
    <dbReference type="NCBI Taxonomy" id="908809"/>
    <lineage>
        <taxon>Bacteria</taxon>
        <taxon>Bacillati</taxon>
        <taxon>Bacillota</taxon>
        <taxon>Clostridia</taxon>
        <taxon>Eubacteriales</taxon>
        <taxon>Clostridiaceae</taxon>
        <taxon>Caloramator</taxon>
    </lineage>
</organism>
<reference evidence="7 8" key="1">
    <citation type="submission" date="2015-09" db="EMBL/GenBank/DDBJ databases">
        <title>Draft genome sequence of a Caloramator mitchellensis, a moderate thermophile from the Great Artesian Basin of Australia.</title>
        <authorList>
            <person name="Patel B.K."/>
        </authorList>
    </citation>
    <scope>NUCLEOTIDE SEQUENCE [LARGE SCALE GENOMIC DNA]</scope>
    <source>
        <strain evidence="7 8">VF08</strain>
    </source>
</reference>
<evidence type="ECO:0000313" key="8">
    <source>
        <dbReference type="Proteomes" id="UP000052015"/>
    </source>
</evidence>
<dbReference type="Pfam" id="PF06271">
    <property type="entry name" value="RDD"/>
    <property type="match status" value="1"/>
</dbReference>
<dbReference type="Proteomes" id="UP000052015">
    <property type="component" value="Unassembled WGS sequence"/>
</dbReference>
<feature type="transmembrane region" description="Helical" evidence="5">
    <location>
        <begin position="66"/>
        <end position="91"/>
    </location>
</feature>
<dbReference type="GO" id="GO:0016020">
    <property type="term" value="C:membrane"/>
    <property type="evidence" value="ECO:0007669"/>
    <property type="project" value="UniProtKB-SubCell"/>
</dbReference>
<gene>
    <name evidence="7" type="ORF">ABG79_01837</name>
</gene>
<dbReference type="OrthoDB" id="1948990at2"/>
<keyword evidence="2 5" id="KW-0812">Transmembrane</keyword>
<name>A0A0R3K097_CALMK</name>
<accession>A0A0R3K097</accession>
<feature type="transmembrane region" description="Helical" evidence="5">
    <location>
        <begin position="112"/>
        <end position="129"/>
    </location>
</feature>
<evidence type="ECO:0000256" key="5">
    <source>
        <dbReference type="SAM" id="Phobius"/>
    </source>
</evidence>
<evidence type="ECO:0000256" key="1">
    <source>
        <dbReference type="ARBA" id="ARBA00004141"/>
    </source>
</evidence>
<comment type="subcellular location">
    <subcellularLocation>
        <location evidence="1">Membrane</location>
        <topology evidence="1">Multi-pass membrane protein</topology>
    </subcellularLocation>
</comment>
<comment type="caution">
    <text evidence="7">The sequence shown here is derived from an EMBL/GenBank/DDBJ whole genome shotgun (WGS) entry which is preliminary data.</text>
</comment>
<evidence type="ECO:0000256" key="4">
    <source>
        <dbReference type="ARBA" id="ARBA00023136"/>
    </source>
</evidence>